<evidence type="ECO:0000313" key="2">
    <source>
        <dbReference type="EMBL" id="KAF2638785.1"/>
    </source>
</evidence>
<keyword evidence="1" id="KW-0732">Signal</keyword>
<name>A0A6A6RUI8_9PLEO</name>
<evidence type="ECO:0000256" key="1">
    <source>
        <dbReference type="SAM" id="SignalP"/>
    </source>
</evidence>
<dbReference type="EMBL" id="MU006788">
    <property type="protein sequence ID" value="KAF2638785.1"/>
    <property type="molecule type" value="Genomic_DNA"/>
</dbReference>
<feature type="signal peptide" evidence="1">
    <location>
        <begin position="1"/>
        <end position="21"/>
    </location>
</feature>
<protein>
    <submittedName>
        <fullName evidence="2">Uncharacterized protein</fullName>
    </submittedName>
</protein>
<proteinExistence type="predicted"/>
<dbReference type="OrthoDB" id="10010954at2759"/>
<dbReference type="Proteomes" id="UP000799753">
    <property type="component" value="Unassembled WGS sequence"/>
</dbReference>
<feature type="chain" id="PRO_5025365807" evidence="1">
    <location>
        <begin position="22"/>
        <end position="289"/>
    </location>
</feature>
<evidence type="ECO:0000313" key="3">
    <source>
        <dbReference type="Proteomes" id="UP000799753"/>
    </source>
</evidence>
<dbReference type="AlphaFoldDB" id="A0A6A6RUI8"/>
<gene>
    <name evidence="2" type="ORF">P280DRAFT_470831</name>
</gene>
<accession>A0A6A6RUI8</accession>
<keyword evidence="3" id="KW-1185">Reference proteome</keyword>
<sequence length="289" mass="32845">MKISNIFHTVLSLAFATIVSARDESDPPNLGYKELFKLQNAFYEKFLYPNNVKEAESINSTVFSENIQGRVSDTRNFFGRELNTEYIFGLFTPNNLTTFIGIPIGPYEIVQFTGNKNIASATTRIYLQFPSFDNITLPIVVDTWMTWNEAKEVTQYDVTFRWFGFLLQTLVSSLNDNSKIAPVTFKEMVANSVCATHTEHCTGANQQYDNAEACYKFLTEEIRVGDSFELGMNTLLCRNIHEIMVRFRPEVHCSHIGRSGGGQCADEYTYKGKVEESPFTNSPWVSAEE</sequence>
<reference evidence="2" key="1">
    <citation type="journal article" date="2020" name="Stud. Mycol.">
        <title>101 Dothideomycetes genomes: a test case for predicting lifestyles and emergence of pathogens.</title>
        <authorList>
            <person name="Haridas S."/>
            <person name="Albert R."/>
            <person name="Binder M."/>
            <person name="Bloem J."/>
            <person name="Labutti K."/>
            <person name="Salamov A."/>
            <person name="Andreopoulos B."/>
            <person name="Baker S."/>
            <person name="Barry K."/>
            <person name="Bills G."/>
            <person name="Bluhm B."/>
            <person name="Cannon C."/>
            <person name="Castanera R."/>
            <person name="Culley D."/>
            <person name="Daum C."/>
            <person name="Ezra D."/>
            <person name="Gonzalez J."/>
            <person name="Henrissat B."/>
            <person name="Kuo A."/>
            <person name="Liang C."/>
            <person name="Lipzen A."/>
            <person name="Lutzoni F."/>
            <person name="Magnuson J."/>
            <person name="Mondo S."/>
            <person name="Nolan M."/>
            <person name="Ohm R."/>
            <person name="Pangilinan J."/>
            <person name="Park H.-J."/>
            <person name="Ramirez L."/>
            <person name="Alfaro M."/>
            <person name="Sun H."/>
            <person name="Tritt A."/>
            <person name="Yoshinaga Y."/>
            <person name="Zwiers L.-H."/>
            <person name="Turgeon B."/>
            <person name="Goodwin S."/>
            <person name="Spatafora J."/>
            <person name="Crous P."/>
            <person name="Grigoriev I."/>
        </authorList>
    </citation>
    <scope>NUCLEOTIDE SEQUENCE</scope>
    <source>
        <strain evidence="2">CBS 473.64</strain>
    </source>
</reference>
<organism evidence="2 3">
    <name type="scientific">Massarina eburnea CBS 473.64</name>
    <dbReference type="NCBI Taxonomy" id="1395130"/>
    <lineage>
        <taxon>Eukaryota</taxon>
        <taxon>Fungi</taxon>
        <taxon>Dikarya</taxon>
        <taxon>Ascomycota</taxon>
        <taxon>Pezizomycotina</taxon>
        <taxon>Dothideomycetes</taxon>
        <taxon>Pleosporomycetidae</taxon>
        <taxon>Pleosporales</taxon>
        <taxon>Massarineae</taxon>
        <taxon>Massarinaceae</taxon>
        <taxon>Massarina</taxon>
    </lineage>
</organism>